<dbReference type="InterPro" id="IPR027417">
    <property type="entry name" value="P-loop_NTPase"/>
</dbReference>
<dbReference type="AlphaFoldDB" id="A0AAJ0FJ67"/>
<sequence length="511" mass="54282">MENEAPGSQESSHFILDPIPGSVLLDREIARRDGLKQMGNILTGCKELDDSTLLGGFERGCIVGISAEDEEIGLLIGLQSIARLLASAEGQDSSTEPRAVIVTTLSASALLPTLRDVIKGQLESVQKETPDPNSRIRPVLERVSISRIFDFEGLWEVLGELDPHPETESTPEAGEETFTGQIQAPGSSPEPPPHDDRNDKVIQDSEEEDELSAPQSGTNSPEAAVPPHVSPKPSDLIHTSSTTTRARKRPMPDIILITHMSSLMTALFTRRDKATAHTTLQLLSSHLRFLTHSPAHEAPLVMVLNSTSPPPSATDRKPPTTTRANPDAAPTDHDRLRPRPKPLDPTLRSVFTGPALPAPPSFGYGHGYGYGYGGGGGGGVGTGSASRSNNNSNKPSFGLVFAQLLDIHILCSRVPRTRADAEAEAEARAMAVSGETEGGGGGGAGGPRGRFAWVVEVLLDEIGVWEGTGAGRPRRRSREQRWGAVDVVGGVRVVDAFPGGVGEIQRTASGQ</sequence>
<gene>
    <name evidence="2" type="ORF">QBC33DRAFT_205473</name>
</gene>
<dbReference type="RefSeq" id="XP_060280282.1">
    <property type="nucleotide sequence ID" value="XM_060422627.1"/>
</dbReference>
<dbReference type="GeneID" id="85305814"/>
<comment type="caution">
    <text evidence="2">The sequence shown here is derived from an EMBL/GenBank/DDBJ whole genome shotgun (WGS) entry which is preliminary data.</text>
</comment>
<accession>A0AAJ0FJ67</accession>
<protein>
    <submittedName>
        <fullName evidence="2">Fasciclin domain family</fullName>
    </submittedName>
</protein>
<evidence type="ECO:0000256" key="1">
    <source>
        <dbReference type="SAM" id="MobiDB-lite"/>
    </source>
</evidence>
<reference evidence="2" key="1">
    <citation type="submission" date="2023-06" db="EMBL/GenBank/DDBJ databases">
        <title>Genome-scale phylogeny and comparative genomics of the fungal order Sordariales.</title>
        <authorList>
            <consortium name="Lawrence Berkeley National Laboratory"/>
            <person name="Hensen N."/>
            <person name="Bonometti L."/>
            <person name="Westerberg I."/>
            <person name="Brannstrom I.O."/>
            <person name="Guillou S."/>
            <person name="Cros-Aarteil S."/>
            <person name="Calhoun S."/>
            <person name="Haridas S."/>
            <person name="Kuo A."/>
            <person name="Mondo S."/>
            <person name="Pangilinan J."/>
            <person name="Riley R."/>
            <person name="Labutti K."/>
            <person name="Andreopoulos B."/>
            <person name="Lipzen A."/>
            <person name="Chen C."/>
            <person name="Yanf M."/>
            <person name="Daum C."/>
            <person name="Ng V."/>
            <person name="Clum A."/>
            <person name="Steindorff A."/>
            <person name="Ohm R."/>
            <person name="Martin F."/>
            <person name="Silar P."/>
            <person name="Natvig D."/>
            <person name="Lalanne C."/>
            <person name="Gautier V."/>
            <person name="Ament-Velasquez S.L."/>
            <person name="Kruys A."/>
            <person name="Hutchinson M.I."/>
            <person name="Powell A.J."/>
            <person name="Barry K."/>
            <person name="Miller A.N."/>
            <person name="Grigoriev I.V."/>
            <person name="Debuchy R."/>
            <person name="Gladieux P."/>
            <person name="Thoren M.H."/>
            <person name="Johannesson H."/>
        </authorList>
    </citation>
    <scope>NUCLEOTIDE SEQUENCE</scope>
    <source>
        <strain evidence="2">8032-3</strain>
    </source>
</reference>
<evidence type="ECO:0000313" key="2">
    <source>
        <dbReference type="EMBL" id="KAK1764069.1"/>
    </source>
</evidence>
<feature type="region of interest" description="Disordered" evidence="1">
    <location>
        <begin position="161"/>
        <end position="251"/>
    </location>
</feature>
<dbReference type="Gene3D" id="3.40.50.300">
    <property type="entry name" value="P-loop containing nucleotide triphosphate hydrolases"/>
    <property type="match status" value="1"/>
</dbReference>
<keyword evidence="3" id="KW-1185">Reference proteome</keyword>
<proteinExistence type="predicted"/>
<feature type="region of interest" description="Disordered" evidence="1">
    <location>
        <begin position="303"/>
        <end position="354"/>
    </location>
</feature>
<feature type="compositionally biased region" description="Basic and acidic residues" evidence="1">
    <location>
        <begin position="192"/>
        <end position="203"/>
    </location>
</feature>
<dbReference type="EMBL" id="MU839022">
    <property type="protein sequence ID" value="KAK1764069.1"/>
    <property type="molecule type" value="Genomic_DNA"/>
</dbReference>
<evidence type="ECO:0000313" key="3">
    <source>
        <dbReference type="Proteomes" id="UP001244011"/>
    </source>
</evidence>
<organism evidence="2 3">
    <name type="scientific">Phialemonium atrogriseum</name>
    <dbReference type="NCBI Taxonomy" id="1093897"/>
    <lineage>
        <taxon>Eukaryota</taxon>
        <taxon>Fungi</taxon>
        <taxon>Dikarya</taxon>
        <taxon>Ascomycota</taxon>
        <taxon>Pezizomycotina</taxon>
        <taxon>Sordariomycetes</taxon>
        <taxon>Sordariomycetidae</taxon>
        <taxon>Cephalothecales</taxon>
        <taxon>Cephalothecaceae</taxon>
        <taxon>Phialemonium</taxon>
    </lineage>
</organism>
<dbReference type="Proteomes" id="UP001244011">
    <property type="component" value="Unassembled WGS sequence"/>
</dbReference>
<name>A0AAJ0FJ67_9PEZI</name>